<feature type="non-terminal residue" evidence="1">
    <location>
        <position position="34"/>
    </location>
</feature>
<dbReference type="AlphaFoldDB" id="A0A0F8YBG0"/>
<evidence type="ECO:0000313" key="1">
    <source>
        <dbReference type="EMBL" id="KKK51454.1"/>
    </source>
</evidence>
<proteinExistence type="predicted"/>
<organism evidence="1">
    <name type="scientific">marine sediment metagenome</name>
    <dbReference type="NCBI Taxonomy" id="412755"/>
    <lineage>
        <taxon>unclassified sequences</taxon>
        <taxon>metagenomes</taxon>
        <taxon>ecological metagenomes</taxon>
    </lineage>
</organism>
<reference evidence="1" key="1">
    <citation type="journal article" date="2015" name="Nature">
        <title>Complex archaea that bridge the gap between prokaryotes and eukaryotes.</title>
        <authorList>
            <person name="Spang A."/>
            <person name="Saw J.H."/>
            <person name="Jorgensen S.L."/>
            <person name="Zaremba-Niedzwiedzka K."/>
            <person name="Martijn J."/>
            <person name="Lind A.E."/>
            <person name="van Eijk R."/>
            <person name="Schleper C."/>
            <person name="Guy L."/>
            <person name="Ettema T.J."/>
        </authorList>
    </citation>
    <scope>NUCLEOTIDE SEQUENCE</scope>
</reference>
<accession>A0A0F8YBG0</accession>
<name>A0A0F8YBG0_9ZZZZ</name>
<protein>
    <submittedName>
        <fullName evidence="1">Uncharacterized protein</fullName>
    </submittedName>
</protein>
<sequence length="34" mass="4164">MKEIKEQMKEADRSIIYRTDYEGMKSFHNELIKT</sequence>
<comment type="caution">
    <text evidence="1">The sequence shown here is derived from an EMBL/GenBank/DDBJ whole genome shotgun (WGS) entry which is preliminary data.</text>
</comment>
<gene>
    <name evidence="1" type="ORF">LCGC14_3114830</name>
</gene>
<dbReference type="EMBL" id="LAZR01067501">
    <property type="protein sequence ID" value="KKK51454.1"/>
    <property type="molecule type" value="Genomic_DNA"/>
</dbReference>